<sequence length="43" mass="4452">LEGVYKVARRSAVAVGARHGLVFALGGGFLLHVIQRAGSFISA</sequence>
<organism evidence="2 3">
    <name type="scientific">Toxoplasma gondii RUB</name>
    <dbReference type="NCBI Taxonomy" id="935652"/>
    <lineage>
        <taxon>Eukaryota</taxon>
        <taxon>Sar</taxon>
        <taxon>Alveolata</taxon>
        <taxon>Apicomplexa</taxon>
        <taxon>Conoidasida</taxon>
        <taxon>Coccidia</taxon>
        <taxon>Eucoccidiorida</taxon>
        <taxon>Eimeriorina</taxon>
        <taxon>Sarcocystidae</taxon>
        <taxon>Toxoplasma</taxon>
    </lineage>
</organism>
<accession>A0A086LKS5</accession>
<name>A0A086LKS5_TOXGO</name>
<keyword evidence="1" id="KW-0472">Membrane</keyword>
<feature type="transmembrane region" description="Helical" evidence="1">
    <location>
        <begin position="12"/>
        <end position="34"/>
    </location>
</feature>
<dbReference type="Proteomes" id="UP000028834">
    <property type="component" value="Unassembled WGS sequence"/>
</dbReference>
<proteinExistence type="predicted"/>
<dbReference type="AlphaFoldDB" id="A0A086LKS5"/>
<keyword evidence="2" id="KW-0378">Hydrolase</keyword>
<dbReference type="GO" id="GO:0016787">
    <property type="term" value="F:hydrolase activity"/>
    <property type="evidence" value="ECO:0007669"/>
    <property type="project" value="UniProtKB-KW"/>
</dbReference>
<evidence type="ECO:0000313" key="3">
    <source>
        <dbReference type="Proteomes" id="UP000028834"/>
    </source>
</evidence>
<keyword evidence="1" id="KW-1133">Transmembrane helix</keyword>
<feature type="non-terminal residue" evidence="2">
    <location>
        <position position="1"/>
    </location>
</feature>
<comment type="caution">
    <text evidence="2">The sequence shown here is derived from an EMBL/GenBank/DDBJ whole genome shotgun (WGS) entry which is preliminary data.</text>
</comment>
<gene>
    <name evidence="2" type="ORF">TGRUB_263740B</name>
</gene>
<evidence type="ECO:0000256" key="1">
    <source>
        <dbReference type="SAM" id="Phobius"/>
    </source>
</evidence>
<dbReference type="EMBL" id="AFYV02002906">
    <property type="protein sequence ID" value="KFG57243.1"/>
    <property type="molecule type" value="Genomic_DNA"/>
</dbReference>
<protein>
    <submittedName>
        <fullName evidence="2">ABC transporter transmembrane region domain-containing protein</fullName>
        <ecNumber evidence="2">3.6.3.44</ecNumber>
    </submittedName>
</protein>
<reference evidence="2 3" key="1">
    <citation type="submission" date="2014-05" db="EMBL/GenBank/DDBJ databases">
        <authorList>
            <person name="Sibley D."/>
            <person name="Venepally P."/>
            <person name="Karamycheva S."/>
            <person name="Hadjithomas M."/>
            <person name="Khan A."/>
            <person name="Brunk B."/>
            <person name="Roos D."/>
            <person name="Caler E."/>
            <person name="Lorenzi H."/>
        </authorList>
    </citation>
    <scope>NUCLEOTIDE SEQUENCE [LARGE SCALE GENOMIC DNA]</scope>
    <source>
        <strain evidence="2 3">RUB</strain>
    </source>
</reference>
<dbReference type="EC" id="3.6.3.44" evidence="2"/>
<evidence type="ECO:0000313" key="2">
    <source>
        <dbReference type="EMBL" id="KFG57243.1"/>
    </source>
</evidence>
<feature type="non-terminal residue" evidence="2">
    <location>
        <position position="43"/>
    </location>
</feature>
<keyword evidence="1 2" id="KW-0812">Transmembrane</keyword>
<dbReference type="VEuPathDB" id="ToxoDB:TGRUB_263740B"/>